<feature type="compositionally biased region" description="Polar residues" evidence="2">
    <location>
        <begin position="529"/>
        <end position="542"/>
    </location>
</feature>
<evidence type="ECO:0000256" key="2">
    <source>
        <dbReference type="SAM" id="MobiDB-lite"/>
    </source>
</evidence>
<comment type="similarity">
    <text evidence="1">Belongs to the apolipoprotein L family.</text>
</comment>
<dbReference type="EMBL" id="LIAE01006829">
    <property type="protein sequence ID" value="PAV84660.1"/>
    <property type="molecule type" value="Genomic_DNA"/>
</dbReference>
<evidence type="ECO:0000313" key="5">
    <source>
        <dbReference type="Proteomes" id="UP000218231"/>
    </source>
</evidence>
<dbReference type="InterPro" id="IPR008405">
    <property type="entry name" value="ApoL"/>
</dbReference>
<dbReference type="GO" id="GO:0042157">
    <property type="term" value="P:lipoprotein metabolic process"/>
    <property type="evidence" value="ECO:0007669"/>
    <property type="project" value="InterPro"/>
</dbReference>
<dbReference type="GO" id="GO:0005576">
    <property type="term" value="C:extracellular region"/>
    <property type="evidence" value="ECO:0007669"/>
    <property type="project" value="InterPro"/>
</dbReference>
<dbReference type="Proteomes" id="UP000218231">
    <property type="component" value="Unassembled WGS sequence"/>
</dbReference>
<dbReference type="GO" id="GO:0008289">
    <property type="term" value="F:lipid binding"/>
    <property type="evidence" value="ECO:0007669"/>
    <property type="project" value="InterPro"/>
</dbReference>
<evidence type="ECO:0000256" key="3">
    <source>
        <dbReference type="SAM" id="Phobius"/>
    </source>
</evidence>
<feature type="compositionally biased region" description="Pro residues" evidence="2">
    <location>
        <begin position="568"/>
        <end position="578"/>
    </location>
</feature>
<dbReference type="PANTHER" id="PTHR14096:SF28">
    <property type="entry name" value="APOLIPOPROTEIN L, 1-RELATED"/>
    <property type="match status" value="1"/>
</dbReference>
<gene>
    <name evidence="4" type="ORF">WR25_00752</name>
</gene>
<dbReference type="AlphaFoldDB" id="A0A2A2LEU4"/>
<dbReference type="OrthoDB" id="5847932at2759"/>
<keyword evidence="3" id="KW-1133">Transmembrane helix</keyword>
<feature type="transmembrane region" description="Helical" evidence="3">
    <location>
        <begin position="84"/>
        <end position="108"/>
    </location>
</feature>
<keyword evidence="3" id="KW-0812">Transmembrane</keyword>
<dbReference type="PANTHER" id="PTHR14096">
    <property type="entry name" value="APOLIPOPROTEIN L"/>
    <property type="match status" value="1"/>
</dbReference>
<dbReference type="STRING" id="2018661.A0A2A2LEU4"/>
<sequence>MAADRNQAARVRLMLMRDEADDIPVFDRHQLEIPQSLWNQVDNLHDAALIAFRQWHMKRKELLDKIAEVEADLRSLEKGCNVSMVVGSSVSAAGGIAIVAGLVIPLVAVGGRTILFESDFFTLIYFLFRENNILISGLIVCGVAAASNVTTSLVKIGVAKKKLKEIEVMLHQDAHNFNSLNEALIRLGEYLELLRDRYPELDNPDVAISSSVFSLLQMGSTGITAAVRSALFKESAVVSAAFARGAVGVLAAAGVVLDGIFIVLSSRDLAKGSPSALADKLSMARGNLEQHLFENCETISMLLGIENPHPRPINESSKFSSDRTAPDNGNVPTNGRRRSSIDRREQNLHEQLMEGMRQGQEQREQQFSWKTIYSKEKLNIINSWIYLDKHMRSKEVSIHVGLVRIHTERSEPAKHPGVARATPGCIRGASVVRPWCVGGASGEHDYMVPTRRLKAVMQQLGKTIRNKNKKTEEALKDVGRQMQMMVENQGREMEWLKRKLEETKKPEIADPLKEFSEAVSKLEAAIRSLTPTSDESRPQSNDCADAPNPNLASDSHAYAEDQQSGSSPRPPGDFVPNE</sequence>
<protein>
    <submittedName>
        <fullName evidence="4">Uncharacterized protein</fullName>
    </submittedName>
</protein>
<feature type="region of interest" description="Disordered" evidence="2">
    <location>
        <begin position="526"/>
        <end position="578"/>
    </location>
</feature>
<accession>A0A2A2LEU4</accession>
<evidence type="ECO:0000256" key="1">
    <source>
        <dbReference type="ARBA" id="ARBA00010090"/>
    </source>
</evidence>
<dbReference type="GO" id="GO:0016020">
    <property type="term" value="C:membrane"/>
    <property type="evidence" value="ECO:0007669"/>
    <property type="project" value="TreeGrafter"/>
</dbReference>
<organism evidence="4 5">
    <name type="scientific">Diploscapter pachys</name>
    <dbReference type="NCBI Taxonomy" id="2018661"/>
    <lineage>
        <taxon>Eukaryota</taxon>
        <taxon>Metazoa</taxon>
        <taxon>Ecdysozoa</taxon>
        <taxon>Nematoda</taxon>
        <taxon>Chromadorea</taxon>
        <taxon>Rhabditida</taxon>
        <taxon>Rhabditina</taxon>
        <taxon>Rhabditomorpha</taxon>
        <taxon>Rhabditoidea</taxon>
        <taxon>Rhabditidae</taxon>
        <taxon>Diploscapter</taxon>
    </lineage>
</organism>
<keyword evidence="5" id="KW-1185">Reference proteome</keyword>
<keyword evidence="3" id="KW-0472">Membrane</keyword>
<evidence type="ECO:0000313" key="4">
    <source>
        <dbReference type="EMBL" id="PAV84660.1"/>
    </source>
</evidence>
<name>A0A2A2LEU4_9BILA</name>
<proteinExistence type="inferred from homology"/>
<reference evidence="4 5" key="1">
    <citation type="journal article" date="2017" name="Curr. Biol.">
        <title>Genome architecture and evolution of a unichromosomal asexual nematode.</title>
        <authorList>
            <person name="Fradin H."/>
            <person name="Zegar C."/>
            <person name="Gutwein M."/>
            <person name="Lucas J."/>
            <person name="Kovtun M."/>
            <person name="Corcoran D."/>
            <person name="Baugh L.R."/>
            <person name="Kiontke K."/>
            <person name="Gunsalus K."/>
            <person name="Fitch D.H."/>
            <person name="Piano F."/>
        </authorList>
    </citation>
    <scope>NUCLEOTIDE SEQUENCE [LARGE SCALE GENOMIC DNA]</scope>
    <source>
        <strain evidence="4">PF1309</strain>
    </source>
</reference>
<feature type="region of interest" description="Disordered" evidence="2">
    <location>
        <begin position="311"/>
        <end position="342"/>
    </location>
</feature>
<dbReference type="GO" id="GO:0006869">
    <property type="term" value="P:lipid transport"/>
    <property type="evidence" value="ECO:0007669"/>
    <property type="project" value="InterPro"/>
</dbReference>
<comment type="caution">
    <text evidence="4">The sequence shown here is derived from an EMBL/GenBank/DDBJ whole genome shotgun (WGS) entry which is preliminary data.</text>
</comment>
<feature type="transmembrane region" description="Helical" evidence="3">
    <location>
        <begin position="241"/>
        <end position="264"/>
    </location>
</feature>
<feature type="transmembrane region" description="Helical" evidence="3">
    <location>
        <begin position="133"/>
        <end position="154"/>
    </location>
</feature>